<sequence length="140" mass="15803">MTCRKVPFSSPRVSATEEFSPLSSQLRGPQCPSQLPRRFEGYAVDFPELRSRRPDTPDGPQVELRDHVIGDLDRNDINAIQTSLRFAIEKFRTYVNLMEASPGRWAALVLLPGCTARCIQQLFVNKRGKAELIIGALKKF</sequence>
<comment type="caution">
    <text evidence="2">The sequence shown here is derived from an EMBL/GenBank/DDBJ whole genome shotgun (WGS) entry which is preliminary data.</text>
</comment>
<dbReference type="RefSeq" id="XP_062723514.1">
    <property type="nucleotide sequence ID" value="XM_062868629.1"/>
</dbReference>
<gene>
    <name evidence="2" type="ORF">B0T15DRAFT_522414</name>
</gene>
<keyword evidence="3" id="KW-1185">Reference proteome</keyword>
<accession>A0AAJ0GX47</accession>
<protein>
    <submittedName>
        <fullName evidence="2">Uncharacterized protein</fullName>
    </submittedName>
</protein>
<evidence type="ECO:0000256" key="1">
    <source>
        <dbReference type="SAM" id="MobiDB-lite"/>
    </source>
</evidence>
<proteinExistence type="predicted"/>
<evidence type="ECO:0000313" key="2">
    <source>
        <dbReference type="EMBL" id="KAK3307734.1"/>
    </source>
</evidence>
<feature type="region of interest" description="Disordered" evidence="1">
    <location>
        <begin position="1"/>
        <end position="35"/>
    </location>
</feature>
<reference evidence="2" key="1">
    <citation type="journal article" date="2023" name="Mol. Phylogenet. Evol.">
        <title>Genome-scale phylogeny and comparative genomics of the fungal order Sordariales.</title>
        <authorList>
            <person name="Hensen N."/>
            <person name="Bonometti L."/>
            <person name="Westerberg I."/>
            <person name="Brannstrom I.O."/>
            <person name="Guillou S."/>
            <person name="Cros-Aarteil S."/>
            <person name="Calhoun S."/>
            <person name="Haridas S."/>
            <person name="Kuo A."/>
            <person name="Mondo S."/>
            <person name="Pangilinan J."/>
            <person name="Riley R."/>
            <person name="LaButti K."/>
            <person name="Andreopoulos B."/>
            <person name="Lipzen A."/>
            <person name="Chen C."/>
            <person name="Yan M."/>
            <person name="Daum C."/>
            <person name="Ng V."/>
            <person name="Clum A."/>
            <person name="Steindorff A."/>
            <person name="Ohm R.A."/>
            <person name="Martin F."/>
            <person name="Silar P."/>
            <person name="Natvig D.O."/>
            <person name="Lalanne C."/>
            <person name="Gautier V."/>
            <person name="Ament-Velasquez S.L."/>
            <person name="Kruys A."/>
            <person name="Hutchinson M.I."/>
            <person name="Powell A.J."/>
            <person name="Barry K."/>
            <person name="Miller A.N."/>
            <person name="Grigoriev I.V."/>
            <person name="Debuchy R."/>
            <person name="Gladieux P."/>
            <person name="Hiltunen Thoren M."/>
            <person name="Johannesson H."/>
        </authorList>
    </citation>
    <scope>NUCLEOTIDE SEQUENCE</scope>
    <source>
        <strain evidence="2">CBS 333.67</strain>
    </source>
</reference>
<dbReference type="AlphaFoldDB" id="A0AAJ0GX47"/>
<reference evidence="2" key="2">
    <citation type="submission" date="2023-06" db="EMBL/GenBank/DDBJ databases">
        <authorList>
            <consortium name="Lawrence Berkeley National Laboratory"/>
            <person name="Mondo S.J."/>
            <person name="Hensen N."/>
            <person name="Bonometti L."/>
            <person name="Westerberg I."/>
            <person name="Brannstrom I.O."/>
            <person name="Guillou S."/>
            <person name="Cros-Aarteil S."/>
            <person name="Calhoun S."/>
            <person name="Haridas S."/>
            <person name="Kuo A."/>
            <person name="Pangilinan J."/>
            <person name="Riley R."/>
            <person name="Labutti K."/>
            <person name="Andreopoulos B."/>
            <person name="Lipzen A."/>
            <person name="Chen C."/>
            <person name="Yanf M."/>
            <person name="Daum C."/>
            <person name="Ng V."/>
            <person name="Clum A."/>
            <person name="Steindorff A."/>
            <person name="Ohm R."/>
            <person name="Martin F."/>
            <person name="Silar P."/>
            <person name="Natvig D."/>
            <person name="Lalanne C."/>
            <person name="Gautier V."/>
            <person name="Ament-Velasquez S.L."/>
            <person name="Kruys A."/>
            <person name="Hutchinson M.I."/>
            <person name="Powell A.J."/>
            <person name="Barry K."/>
            <person name="Miller A.N."/>
            <person name="Grigoriev I.V."/>
            <person name="Debuchy R."/>
            <person name="Gladieux P."/>
            <person name="Thoren M.H."/>
            <person name="Johannesson H."/>
        </authorList>
    </citation>
    <scope>NUCLEOTIDE SEQUENCE</scope>
    <source>
        <strain evidence="2">CBS 333.67</strain>
    </source>
</reference>
<feature type="compositionally biased region" description="Polar residues" evidence="1">
    <location>
        <begin position="21"/>
        <end position="33"/>
    </location>
</feature>
<dbReference type="EMBL" id="JAUDZG010000002">
    <property type="protein sequence ID" value="KAK3307734.1"/>
    <property type="molecule type" value="Genomic_DNA"/>
</dbReference>
<organism evidence="2 3">
    <name type="scientific">Chaetomium strumarium</name>
    <dbReference type="NCBI Taxonomy" id="1170767"/>
    <lineage>
        <taxon>Eukaryota</taxon>
        <taxon>Fungi</taxon>
        <taxon>Dikarya</taxon>
        <taxon>Ascomycota</taxon>
        <taxon>Pezizomycotina</taxon>
        <taxon>Sordariomycetes</taxon>
        <taxon>Sordariomycetidae</taxon>
        <taxon>Sordariales</taxon>
        <taxon>Chaetomiaceae</taxon>
        <taxon>Chaetomium</taxon>
    </lineage>
</organism>
<dbReference type="GeneID" id="87887458"/>
<dbReference type="Proteomes" id="UP001273166">
    <property type="component" value="Unassembled WGS sequence"/>
</dbReference>
<evidence type="ECO:0000313" key="3">
    <source>
        <dbReference type="Proteomes" id="UP001273166"/>
    </source>
</evidence>
<name>A0AAJ0GX47_9PEZI</name>